<dbReference type="InterPro" id="IPR006442">
    <property type="entry name" value="Antitoxin_Phd/YefM"/>
</dbReference>
<dbReference type="Proteomes" id="UP000886689">
    <property type="component" value="Unassembled WGS sequence"/>
</dbReference>
<comment type="similarity">
    <text evidence="1 2">Belongs to the phD/YefM antitoxin family.</text>
</comment>
<dbReference type="PANTHER" id="PTHR33713:SF10">
    <property type="entry name" value="ANTITOXIN YAFN"/>
    <property type="match status" value="1"/>
</dbReference>
<comment type="function">
    <text evidence="2">Antitoxin component of a type II toxin-antitoxin (TA) system.</text>
</comment>
<evidence type="ECO:0000313" key="4">
    <source>
        <dbReference type="Proteomes" id="UP000886689"/>
    </source>
</evidence>
<gene>
    <name evidence="3" type="ORF">IPL58_14550</name>
</gene>
<proteinExistence type="inferred from homology"/>
<name>A0A9D7K2Q0_9PROT</name>
<organism evidence="3 4">
    <name type="scientific">Candidatus Proximibacter danicus</name>
    <dbReference type="NCBI Taxonomy" id="2954365"/>
    <lineage>
        <taxon>Bacteria</taxon>
        <taxon>Pseudomonadati</taxon>
        <taxon>Pseudomonadota</taxon>
        <taxon>Betaproteobacteria</taxon>
        <taxon>Candidatus Proximibacter</taxon>
    </lineage>
</organism>
<dbReference type="PANTHER" id="PTHR33713">
    <property type="entry name" value="ANTITOXIN YAFN-RELATED"/>
    <property type="match status" value="1"/>
</dbReference>
<dbReference type="Pfam" id="PF02604">
    <property type="entry name" value="PhdYeFM_antitox"/>
    <property type="match status" value="1"/>
</dbReference>
<dbReference type="AlphaFoldDB" id="A0A9D7K2Q0"/>
<comment type="caution">
    <text evidence="3">The sequence shown here is derived from an EMBL/GenBank/DDBJ whole genome shotgun (WGS) entry which is preliminary data.</text>
</comment>
<accession>A0A9D7K2Q0</accession>
<reference evidence="3" key="1">
    <citation type="submission" date="2020-10" db="EMBL/GenBank/DDBJ databases">
        <title>Connecting structure to function with the recovery of over 1000 high-quality activated sludge metagenome-assembled genomes encoding full-length rRNA genes using long-read sequencing.</title>
        <authorList>
            <person name="Singleton C.M."/>
            <person name="Petriglieri F."/>
            <person name="Kristensen J.M."/>
            <person name="Kirkegaard R.H."/>
            <person name="Michaelsen T.Y."/>
            <person name="Andersen M.H."/>
            <person name="Karst S.M."/>
            <person name="Dueholm M.S."/>
            <person name="Nielsen P.H."/>
            <person name="Albertsen M."/>
        </authorList>
    </citation>
    <scope>NUCLEOTIDE SEQUENCE</scope>
    <source>
        <strain evidence="3">Hirt_18-Q3-R61-65_BATAC.395</strain>
    </source>
</reference>
<evidence type="ECO:0000313" key="3">
    <source>
        <dbReference type="EMBL" id="MBK8525138.1"/>
    </source>
</evidence>
<sequence>MENLLARTSVSVTELKQSPSAVIEKAKGAPVAVLNHNRPAAYLVPAATFAAMMERLDDLDLAELVRARASEPTIEVDPDAL</sequence>
<protein>
    <recommendedName>
        <fullName evidence="2">Antitoxin</fullName>
    </recommendedName>
</protein>
<evidence type="ECO:0000256" key="2">
    <source>
        <dbReference type="RuleBase" id="RU362080"/>
    </source>
</evidence>
<dbReference type="Gene3D" id="3.40.1620.10">
    <property type="entry name" value="YefM-like domain"/>
    <property type="match status" value="1"/>
</dbReference>
<dbReference type="SUPFAM" id="SSF143120">
    <property type="entry name" value="YefM-like"/>
    <property type="match status" value="1"/>
</dbReference>
<dbReference type="InterPro" id="IPR036165">
    <property type="entry name" value="YefM-like_sf"/>
</dbReference>
<dbReference type="EMBL" id="JADJUC010000027">
    <property type="protein sequence ID" value="MBK8525138.1"/>
    <property type="molecule type" value="Genomic_DNA"/>
</dbReference>
<dbReference type="InterPro" id="IPR051405">
    <property type="entry name" value="phD/YefM_antitoxin"/>
</dbReference>
<dbReference type="NCBIfam" id="TIGR01552">
    <property type="entry name" value="phd_fam"/>
    <property type="match status" value="1"/>
</dbReference>
<evidence type="ECO:0000256" key="1">
    <source>
        <dbReference type="ARBA" id="ARBA00009981"/>
    </source>
</evidence>